<evidence type="ECO:0000256" key="4">
    <source>
        <dbReference type="RuleBase" id="RU003707"/>
    </source>
</evidence>
<dbReference type="Pfam" id="PF00378">
    <property type="entry name" value="ECH_1"/>
    <property type="match status" value="1"/>
</dbReference>
<keyword evidence="2" id="KW-0576">Peroxisome</keyword>
<dbReference type="PANTHER" id="PTHR43684:SF1">
    <property type="entry name" value="ENOYL-COA DELTA ISOMERASE 2"/>
    <property type="match status" value="1"/>
</dbReference>
<accession>A0A0C6P9H6</accession>
<dbReference type="GeneID" id="93202381"/>
<dbReference type="InterPro" id="IPR018376">
    <property type="entry name" value="Enoyl-CoA_hyd/isom_CS"/>
</dbReference>
<proteinExistence type="inferred from homology"/>
<evidence type="ECO:0000256" key="3">
    <source>
        <dbReference type="ARBA" id="ARBA00023235"/>
    </source>
</evidence>
<dbReference type="PANTHER" id="PTHR43684">
    <property type="match status" value="1"/>
</dbReference>
<dbReference type="InterPro" id="IPR001753">
    <property type="entry name" value="Enoyl-CoA_hydra/iso"/>
</dbReference>
<dbReference type="GO" id="GO:0004165">
    <property type="term" value="F:delta(3)-delta(2)-enoyl-CoA isomerase activity"/>
    <property type="evidence" value="ECO:0007669"/>
    <property type="project" value="UniProtKB-ARBA"/>
</dbReference>
<evidence type="ECO:0000256" key="1">
    <source>
        <dbReference type="ARBA" id="ARBA00004275"/>
    </source>
</evidence>
<dbReference type="RefSeq" id="WP_003808019.1">
    <property type="nucleotide sequence ID" value="NC_019382.1"/>
</dbReference>
<protein>
    <submittedName>
        <fullName evidence="5">Enoyl-CoA hydratase/isomerase family protein</fullName>
    </submittedName>
</protein>
<keyword evidence="3 5" id="KW-0413">Isomerase</keyword>
<evidence type="ECO:0000256" key="2">
    <source>
        <dbReference type="ARBA" id="ARBA00023140"/>
    </source>
</evidence>
<dbReference type="Gene3D" id="3.90.226.10">
    <property type="entry name" value="2-enoyl-CoA Hydratase, Chain A, domain 1"/>
    <property type="match status" value="1"/>
</dbReference>
<gene>
    <name evidence="5" type="ORF">BN112_2802</name>
</gene>
<dbReference type="AlphaFoldDB" id="A0A0C6P9H6"/>
<dbReference type="Proteomes" id="UP000007564">
    <property type="component" value="Chromosome"/>
</dbReference>
<dbReference type="InterPro" id="IPR051053">
    <property type="entry name" value="ECH/Chromodomain_protein"/>
</dbReference>
<dbReference type="PROSITE" id="PS00166">
    <property type="entry name" value="ENOYL_COA_HYDRATASE"/>
    <property type="match status" value="1"/>
</dbReference>
<dbReference type="OrthoDB" id="5291143at2"/>
<evidence type="ECO:0000313" key="6">
    <source>
        <dbReference type="Proteomes" id="UP000007564"/>
    </source>
</evidence>
<dbReference type="HOGENOM" id="CLU_009834_7_2_4"/>
<evidence type="ECO:0000313" key="5">
    <source>
        <dbReference type="EMBL" id="CCJ54719.1"/>
    </source>
</evidence>
<sequence>MMDFDNLDVSVEDGICQVTLNRPEKFNAMSLALRKQMTACLQRIAGDTAIRVVVLTGAGRAFCAGGDISEFECSSEELNDLITRVSHQWFRAFANLPQPVIAAVNGPAAGAGCSLALGSDLIYASESAYFTQSFSAIGLAPDQGSAYHLPRRVGLARAKEMCFFADRVSAPQALEWGMINGVFPADALMDAVRGKARALSLKSPQALQMIKRMLNRSFESTLEATLDMEAAAQSFLFSTEGTRQAIGAFLKK</sequence>
<dbReference type="SUPFAM" id="SSF52096">
    <property type="entry name" value="ClpP/crotonase"/>
    <property type="match status" value="1"/>
</dbReference>
<organism evidence="5 6">
    <name type="scientific">Bordetella bronchiseptica 253</name>
    <dbReference type="NCBI Taxonomy" id="568707"/>
    <lineage>
        <taxon>Bacteria</taxon>
        <taxon>Pseudomonadati</taxon>
        <taxon>Pseudomonadota</taxon>
        <taxon>Betaproteobacteria</taxon>
        <taxon>Burkholderiales</taxon>
        <taxon>Alcaligenaceae</taxon>
        <taxon>Bordetella</taxon>
    </lineage>
</organism>
<dbReference type="CDD" id="cd06558">
    <property type="entry name" value="crotonase-like"/>
    <property type="match status" value="1"/>
</dbReference>
<reference evidence="5 6" key="1">
    <citation type="journal article" date="2012" name="BMC Genomics">
        <title>Comparative genomics of the classical Bordetella subspecies: the evolution and exchange of virulence-associated diversity amongst closely related pathogens.</title>
        <authorList>
            <person name="Park J."/>
            <person name="Zhang Y."/>
            <person name="Buboltz A.M."/>
            <person name="Zhang X."/>
            <person name="Schuster S.C."/>
            <person name="Ahuja U."/>
            <person name="Liu M."/>
            <person name="Miller J.F."/>
            <person name="Sebaihia M."/>
            <person name="Bentley S.D."/>
            <person name="Parkhill J."/>
            <person name="Harvill E.T."/>
        </authorList>
    </citation>
    <scope>NUCLEOTIDE SEQUENCE [LARGE SCALE GENOMIC DNA]</scope>
    <source>
        <strain evidence="5 6">253</strain>
    </source>
</reference>
<dbReference type="EMBL" id="HE965806">
    <property type="protein sequence ID" value="CCJ54719.1"/>
    <property type="molecule type" value="Genomic_DNA"/>
</dbReference>
<name>A0A0C6P9H6_BORBO</name>
<dbReference type="InterPro" id="IPR029045">
    <property type="entry name" value="ClpP/crotonase-like_dom_sf"/>
</dbReference>
<comment type="subcellular location">
    <subcellularLocation>
        <location evidence="1">Peroxisome</location>
    </subcellularLocation>
</comment>
<dbReference type="KEGG" id="bbh:BN112_2802"/>
<comment type="similarity">
    <text evidence="4">Belongs to the enoyl-CoA hydratase/isomerase family.</text>
</comment>